<name>A0A3B0YXT2_9ZZZZ</name>
<dbReference type="EC" id="3.4.23.36" evidence="8"/>
<dbReference type="Pfam" id="PF01252">
    <property type="entry name" value="Peptidase_A8"/>
    <property type="match status" value="1"/>
</dbReference>
<keyword evidence="4 8" id="KW-0378">Hydrolase</keyword>
<evidence type="ECO:0000256" key="4">
    <source>
        <dbReference type="ARBA" id="ARBA00022801"/>
    </source>
</evidence>
<proteinExistence type="predicted"/>
<evidence type="ECO:0000256" key="3">
    <source>
        <dbReference type="ARBA" id="ARBA00022692"/>
    </source>
</evidence>
<dbReference type="PANTHER" id="PTHR33695:SF1">
    <property type="entry name" value="LIPOPROTEIN SIGNAL PEPTIDASE"/>
    <property type="match status" value="1"/>
</dbReference>
<keyword evidence="6 7" id="KW-0472">Membrane</keyword>
<evidence type="ECO:0000256" key="7">
    <source>
        <dbReference type="SAM" id="Phobius"/>
    </source>
</evidence>
<dbReference type="EMBL" id="UOFM01000344">
    <property type="protein sequence ID" value="VAW80172.1"/>
    <property type="molecule type" value="Genomic_DNA"/>
</dbReference>
<dbReference type="AlphaFoldDB" id="A0A3B0YXT2"/>
<evidence type="ECO:0000256" key="6">
    <source>
        <dbReference type="ARBA" id="ARBA00023136"/>
    </source>
</evidence>
<evidence type="ECO:0000256" key="5">
    <source>
        <dbReference type="ARBA" id="ARBA00022989"/>
    </source>
</evidence>
<dbReference type="InterPro" id="IPR001872">
    <property type="entry name" value="Peptidase_A8"/>
</dbReference>
<keyword evidence="5 7" id="KW-1133">Transmembrane helix</keyword>
<reference evidence="8" key="1">
    <citation type="submission" date="2018-06" db="EMBL/GenBank/DDBJ databases">
        <authorList>
            <person name="Zhirakovskaya E."/>
        </authorList>
    </citation>
    <scope>NUCLEOTIDE SEQUENCE</scope>
</reference>
<protein>
    <submittedName>
        <fullName evidence="8">Lipoprotein signal peptidase</fullName>
        <ecNumber evidence="8">3.4.23.36</ecNumber>
    </submittedName>
</protein>
<keyword evidence="8" id="KW-0449">Lipoprotein</keyword>
<dbReference type="GO" id="GO:0016020">
    <property type="term" value="C:membrane"/>
    <property type="evidence" value="ECO:0007669"/>
    <property type="project" value="InterPro"/>
</dbReference>
<evidence type="ECO:0000313" key="8">
    <source>
        <dbReference type="EMBL" id="VAW80172.1"/>
    </source>
</evidence>
<dbReference type="PANTHER" id="PTHR33695">
    <property type="entry name" value="LIPOPROTEIN SIGNAL PEPTIDASE"/>
    <property type="match status" value="1"/>
</dbReference>
<dbReference type="GO" id="GO:0004190">
    <property type="term" value="F:aspartic-type endopeptidase activity"/>
    <property type="evidence" value="ECO:0007669"/>
    <property type="project" value="UniProtKB-EC"/>
</dbReference>
<keyword evidence="3 7" id="KW-0812">Transmembrane</keyword>
<feature type="transmembrane region" description="Helical" evidence="7">
    <location>
        <begin position="62"/>
        <end position="79"/>
    </location>
</feature>
<sequence>MKKWLGLALLVVVLDQITKLLADNLLAYGEPLAILPFFNLTLLYNPGAAFSFLSDASGWQRWFFVVISTAATVFLILWLRRLK</sequence>
<dbReference type="GO" id="GO:0006508">
    <property type="term" value="P:proteolysis"/>
    <property type="evidence" value="ECO:0007669"/>
    <property type="project" value="UniProtKB-KW"/>
</dbReference>
<keyword evidence="2" id="KW-0645">Protease</keyword>
<accession>A0A3B0YXT2</accession>
<evidence type="ECO:0000256" key="2">
    <source>
        <dbReference type="ARBA" id="ARBA00022670"/>
    </source>
</evidence>
<organism evidence="8">
    <name type="scientific">hydrothermal vent metagenome</name>
    <dbReference type="NCBI Taxonomy" id="652676"/>
    <lineage>
        <taxon>unclassified sequences</taxon>
        <taxon>metagenomes</taxon>
        <taxon>ecological metagenomes</taxon>
    </lineage>
</organism>
<keyword evidence="1" id="KW-1003">Cell membrane</keyword>
<gene>
    <name evidence="8" type="ORF">MNBD_GAMMA14-1729</name>
</gene>
<evidence type="ECO:0000256" key="1">
    <source>
        <dbReference type="ARBA" id="ARBA00022475"/>
    </source>
</evidence>
<feature type="non-terminal residue" evidence="8">
    <location>
        <position position="83"/>
    </location>
</feature>